<evidence type="ECO:0008006" key="4">
    <source>
        <dbReference type="Google" id="ProtNLM"/>
    </source>
</evidence>
<reference evidence="2" key="1">
    <citation type="journal article" date="2021" name="Sci. Rep.">
        <title>Diploid genomic architecture of Nitzschia inconspicua, an elite biomass production diatom.</title>
        <authorList>
            <person name="Oliver A."/>
            <person name="Podell S."/>
            <person name="Pinowska A."/>
            <person name="Traller J.C."/>
            <person name="Smith S.R."/>
            <person name="McClure R."/>
            <person name="Beliaev A."/>
            <person name="Bohutskyi P."/>
            <person name="Hill E.A."/>
            <person name="Rabines A."/>
            <person name="Zheng H."/>
            <person name="Allen L.Z."/>
            <person name="Kuo A."/>
            <person name="Grigoriev I.V."/>
            <person name="Allen A.E."/>
            <person name="Hazlebeck D."/>
            <person name="Allen E.E."/>
        </authorList>
    </citation>
    <scope>NUCLEOTIDE SEQUENCE</scope>
    <source>
        <strain evidence="2">Hildebrandi</strain>
    </source>
</reference>
<feature type="region of interest" description="Disordered" evidence="1">
    <location>
        <begin position="438"/>
        <end position="463"/>
    </location>
</feature>
<feature type="compositionally biased region" description="Basic residues" evidence="1">
    <location>
        <begin position="69"/>
        <end position="83"/>
    </location>
</feature>
<proteinExistence type="predicted"/>
<dbReference type="AlphaFoldDB" id="A0A9K3KSC0"/>
<sequence>MTKENNGKAARRRTVKKLLIVSMCALSLTLAFLSFRGTNRFDNDKNRPMRFGLPMNGHMPRRLGGSGHRQSRYHRPSQRRRTGKVSEPFDESGMDPHAVAVRFREDLLQQMESKDEIALLEDVLEARIHLVQIVGIEEEVVRSPKNSYHGVYGRFCRLNFAVHKENPSSVPMFRDIVGNSDCLDPFEMDLKKVAYLARERDRQGQENNNKQVPKLLNFTAAAFHESRCGSTLVANSMIAMDPEKHRTYSESAPPFSAMREICGQTFEHCSETQAAKILQDVIYLMSRTDDPKEERVFFKFQSTTSQFISIFQMAFPNVPWMYVYRDPVQVMMSHVNDDPQLKRAICTKSRISGRHPKAIRDIAHRHGYADSRELEPSQYCAAHLATLTESAVNNLNDMAIPVNYDLLPNILWEKIIPRILGRPLTQTEIDNMEAVSHDYSKGRGQRAGEFKGDSEQKAHAASKAVKEAADEFLKPSFDQLNEFKPKLLQ</sequence>
<evidence type="ECO:0000313" key="3">
    <source>
        <dbReference type="Proteomes" id="UP000693970"/>
    </source>
</evidence>
<keyword evidence="3" id="KW-1185">Reference proteome</keyword>
<accession>A0A9K3KSC0</accession>
<reference evidence="2" key="2">
    <citation type="submission" date="2021-04" db="EMBL/GenBank/DDBJ databases">
        <authorList>
            <person name="Podell S."/>
        </authorList>
    </citation>
    <scope>NUCLEOTIDE SEQUENCE</scope>
    <source>
        <strain evidence="2">Hildebrandi</strain>
    </source>
</reference>
<dbReference type="EMBL" id="JAGRRH010000020">
    <property type="protein sequence ID" value="KAG7348414.1"/>
    <property type="molecule type" value="Genomic_DNA"/>
</dbReference>
<comment type="caution">
    <text evidence="2">The sequence shown here is derived from an EMBL/GenBank/DDBJ whole genome shotgun (WGS) entry which is preliminary data.</text>
</comment>
<organism evidence="2 3">
    <name type="scientific">Nitzschia inconspicua</name>
    <dbReference type="NCBI Taxonomy" id="303405"/>
    <lineage>
        <taxon>Eukaryota</taxon>
        <taxon>Sar</taxon>
        <taxon>Stramenopiles</taxon>
        <taxon>Ochrophyta</taxon>
        <taxon>Bacillariophyta</taxon>
        <taxon>Bacillariophyceae</taxon>
        <taxon>Bacillariophycidae</taxon>
        <taxon>Bacillariales</taxon>
        <taxon>Bacillariaceae</taxon>
        <taxon>Nitzschia</taxon>
    </lineage>
</organism>
<dbReference type="OrthoDB" id="45247at2759"/>
<evidence type="ECO:0000256" key="1">
    <source>
        <dbReference type="SAM" id="MobiDB-lite"/>
    </source>
</evidence>
<gene>
    <name evidence="2" type="ORF">IV203_017119</name>
</gene>
<name>A0A9K3KSC0_9STRA</name>
<dbReference type="Proteomes" id="UP000693970">
    <property type="component" value="Unassembled WGS sequence"/>
</dbReference>
<protein>
    <recommendedName>
        <fullName evidence="4">Sulfotransferase</fullName>
    </recommendedName>
</protein>
<feature type="region of interest" description="Disordered" evidence="1">
    <location>
        <begin position="46"/>
        <end position="92"/>
    </location>
</feature>
<evidence type="ECO:0000313" key="2">
    <source>
        <dbReference type="EMBL" id="KAG7348414.1"/>
    </source>
</evidence>